<dbReference type="KEGG" id="dbr:Deba_0928"/>
<dbReference type="OrthoDB" id="9800587at2"/>
<evidence type="ECO:0000256" key="2">
    <source>
        <dbReference type="HAMAP-Rule" id="MF_00634"/>
    </source>
</evidence>
<dbReference type="InterPro" id="IPR036591">
    <property type="entry name" value="YggU-like_sf"/>
</dbReference>
<evidence type="ECO:0000313" key="4">
    <source>
        <dbReference type="Proteomes" id="UP000009047"/>
    </source>
</evidence>
<dbReference type="RefSeq" id="WP_013257752.1">
    <property type="nucleotide sequence ID" value="NC_014365.1"/>
</dbReference>
<dbReference type="InterPro" id="IPR003746">
    <property type="entry name" value="DUF167"/>
</dbReference>
<dbReference type="STRING" id="644282.Deba_0928"/>
<dbReference type="Pfam" id="PF02594">
    <property type="entry name" value="DUF167"/>
    <property type="match status" value="1"/>
</dbReference>
<name>E1QFG2_DESB2</name>
<dbReference type="GO" id="GO:0005737">
    <property type="term" value="C:cytoplasm"/>
    <property type="evidence" value="ECO:0007669"/>
    <property type="project" value="TreeGrafter"/>
</dbReference>
<accession>E1QFG2</accession>
<dbReference type="PANTHER" id="PTHR13420">
    <property type="entry name" value="UPF0235 PROTEIN C15ORF40"/>
    <property type="match status" value="1"/>
</dbReference>
<dbReference type="HOGENOM" id="CLU_130694_6_0_7"/>
<reference evidence="3 4" key="1">
    <citation type="journal article" date="2010" name="Stand. Genomic Sci.">
        <title>Complete genome sequence of Desulfarculus baarsii type strain (2st14).</title>
        <authorList>
            <person name="Sun H."/>
            <person name="Spring S."/>
            <person name="Lapidus A."/>
            <person name="Davenport K."/>
            <person name="Del Rio T.G."/>
            <person name="Tice H."/>
            <person name="Nolan M."/>
            <person name="Copeland A."/>
            <person name="Cheng J.F."/>
            <person name="Lucas S."/>
            <person name="Tapia R."/>
            <person name="Goodwin L."/>
            <person name="Pitluck S."/>
            <person name="Ivanova N."/>
            <person name="Pagani I."/>
            <person name="Mavromatis K."/>
            <person name="Ovchinnikova G."/>
            <person name="Pati A."/>
            <person name="Chen A."/>
            <person name="Palaniappan K."/>
            <person name="Hauser L."/>
            <person name="Chang Y.J."/>
            <person name="Jeffries C.D."/>
            <person name="Detter J.C."/>
            <person name="Han C."/>
            <person name="Rohde M."/>
            <person name="Brambilla E."/>
            <person name="Goker M."/>
            <person name="Woyke T."/>
            <person name="Bristow J."/>
            <person name="Eisen J.A."/>
            <person name="Markowitz V."/>
            <person name="Hugenholtz P."/>
            <person name="Kyrpides N.C."/>
            <person name="Klenk H.P."/>
            <person name="Land M."/>
        </authorList>
    </citation>
    <scope>NUCLEOTIDE SEQUENCE [LARGE SCALE GENOMIC DNA]</scope>
    <source>
        <strain evidence="4">ATCC 33931 / DSM 2075 / LMG 7858 / VKM B-1802 / 2st14</strain>
    </source>
</reference>
<dbReference type="NCBIfam" id="TIGR00251">
    <property type="entry name" value="DUF167 family protein"/>
    <property type="match status" value="1"/>
</dbReference>
<comment type="similarity">
    <text evidence="1 2">Belongs to the UPF0235 family.</text>
</comment>
<dbReference type="SMART" id="SM01152">
    <property type="entry name" value="DUF167"/>
    <property type="match status" value="1"/>
</dbReference>
<sequence>MLQIKDENGGLSFAVRVSPRASRDQLAGEEGGALKVRLCAPPVDGQANEALLRLVAKALSLPRRDVSLASGPRSRQKRLLVKGLGREQLLARLGL</sequence>
<dbReference type="HAMAP" id="MF_00634">
    <property type="entry name" value="UPF0235"/>
    <property type="match status" value="1"/>
</dbReference>
<gene>
    <name evidence="3" type="ordered locus">Deba_0928</name>
</gene>
<evidence type="ECO:0000256" key="1">
    <source>
        <dbReference type="ARBA" id="ARBA00010364"/>
    </source>
</evidence>
<dbReference type="Gene3D" id="3.30.1200.10">
    <property type="entry name" value="YggU-like"/>
    <property type="match status" value="1"/>
</dbReference>
<dbReference type="EMBL" id="CP002085">
    <property type="protein sequence ID" value="ADK84298.1"/>
    <property type="molecule type" value="Genomic_DNA"/>
</dbReference>
<organism evidence="3 4">
    <name type="scientific">Desulfarculus baarsii (strain ATCC 33931 / DSM 2075 / LMG 7858 / VKM B-1802 / 2st14)</name>
    <dbReference type="NCBI Taxonomy" id="644282"/>
    <lineage>
        <taxon>Bacteria</taxon>
        <taxon>Pseudomonadati</taxon>
        <taxon>Thermodesulfobacteriota</taxon>
        <taxon>Desulfarculia</taxon>
        <taxon>Desulfarculales</taxon>
        <taxon>Desulfarculaceae</taxon>
        <taxon>Desulfarculus</taxon>
    </lineage>
</organism>
<dbReference type="Proteomes" id="UP000009047">
    <property type="component" value="Chromosome"/>
</dbReference>
<dbReference type="eggNOG" id="COG1872">
    <property type="taxonomic scope" value="Bacteria"/>
</dbReference>
<keyword evidence="4" id="KW-1185">Reference proteome</keyword>
<evidence type="ECO:0000313" key="3">
    <source>
        <dbReference type="EMBL" id="ADK84298.1"/>
    </source>
</evidence>
<protein>
    <recommendedName>
        <fullName evidence="2">UPF0235 protein Deba_0928</fullName>
    </recommendedName>
</protein>
<proteinExistence type="inferred from homology"/>
<dbReference type="SUPFAM" id="SSF69786">
    <property type="entry name" value="YggU-like"/>
    <property type="match status" value="1"/>
</dbReference>
<dbReference type="AlphaFoldDB" id="E1QFG2"/>
<dbReference type="PANTHER" id="PTHR13420:SF7">
    <property type="entry name" value="UPF0235 PROTEIN C15ORF40"/>
    <property type="match status" value="1"/>
</dbReference>